<dbReference type="GO" id="GO:0016791">
    <property type="term" value="F:phosphatase activity"/>
    <property type="evidence" value="ECO:0007669"/>
    <property type="project" value="UniProtKB-ARBA"/>
</dbReference>
<accession>A0A915BGG7</accession>
<dbReference type="Proteomes" id="UP000887569">
    <property type="component" value="Unplaced"/>
</dbReference>
<feature type="compositionally biased region" description="Basic and acidic residues" evidence="1">
    <location>
        <begin position="12"/>
        <end position="25"/>
    </location>
</feature>
<dbReference type="WBParaSite" id="PgR039_g036_t04">
    <property type="protein sequence ID" value="PgR039_g036_t04"/>
    <property type="gene ID" value="PgR039_g036"/>
</dbReference>
<evidence type="ECO:0000313" key="5">
    <source>
        <dbReference type="WBParaSite" id="PgR039_g036_t04"/>
    </source>
</evidence>
<dbReference type="CDD" id="cd07067">
    <property type="entry name" value="HP_PGM_like"/>
    <property type="match status" value="1"/>
</dbReference>
<dbReference type="PANTHER" id="PTHR16469">
    <property type="entry name" value="UBIQUITIN-ASSOCIATED AND SH3 DOMAIN-CONTAINING BA-RELATED"/>
    <property type="match status" value="1"/>
</dbReference>
<evidence type="ECO:0000313" key="2">
    <source>
        <dbReference type="Proteomes" id="UP000887569"/>
    </source>
</evidence>
<dbReference type="AlphaFoldDB" id="A0A915BGG7"/>
<evidence type="ECO:0000313" key="3">
    <source>
        <dbReference type="WBParaSite" id="PgR039_g036_t01"/>
    </source>
</evidence>
<protein>
    <submittedName>
        <fullName evidence="3 4">Receptor ligand binding region domain-containing protein</fullName>
    </submittedName>
</protein>
<name>A0A915BGG7_PARUN</name>
<feature type="region of interest" description="Disordered" evidence="1">
    <location>
        <begin position="1"/>
        <end position="25"/>
    </location>
</feature>
<evidence type="ECO:0000313" key="4">
    <source>
        <dbReference type="WBParaSite" id="PgR039_g036_t02"/>
    </source>
</evidence>
<dbReference type="Gene3D" id="3.40.50.1240">
    <property type="entry name" value="Phosphoglycerate mutase-like"/>
    <property type="match status" value="1"/>
</dbReference>
<feature type="compositionally biased region" description="Polar residues" evidence="1">
    <location>
        <begin position="1"/>
        <end position="11"/>
    </location>
</feature>
<dbReference type="WBParaSite" id="PgR039_g036_t02">
    <property type="protein sequence ID" value="PgR039_g036_t02"/>
    <property type="gene ID" value="PgR039_g036"/>
</dbReference>
<dbReference type="InterPro" id="IPR051710">
    <property type="entry name" value="Phosphatase_SH3-domain"/>
</dbReference>
<dbReference type="WBParaSite" id="PgR039_g036_t01">
    <property type="protein sequence ID" value="PgR039_g036_t01"/>
    <property type="gene ID" value="PgR039_g036"/>
</dbReference>
<dbReference type="InterPro" id="IPR029033">
    <property type="entry name" value="His_PPase_superfam"/>
</dbReference>
<dbReference type="Pfam" id="PF00300">
    <property type="entry name" value="His_Phos_1"/>
    <property type="match status" value="1"/>
</dbReference>
<reference evidence="3 4" key="1">
    <citation type="submission" date="2022-11" db="UniProtKB">
        <authorList>
            <consortium name="WormBaseParasite"/>
        </authorList>
    </citation>
    <scope>IDENTIFICATION</scope>
</reference>
<sequence length="292" mass="33364">MNSSASQSTKELGSKESRRTKLRPSTREPEEYIFIMRAGETIDEVFPNWIEQSHLDQNYYCPFNLNIPIELPRRENNAHEYAIDPPLSECGMAMSQIVARQLKKKRINLRYIFSSPALACIQTATQLAKILRKTGIICVEGGISGDAESMNVTMSLESLLKQRYPIDITYKPILNKLPNEDFEETIERIAGIFKQLSSKGTPSLFVCDTLAMYAICIATERQFRPRGIVRETYMKQAFPAASIMTIRQHKTDEQIVFELLLDYLCPITHIAGCTRINPAYLRSDENEDIVRQ</sequence>
<evidence type="ECO:0000256" key="1">
    <source>
        <dbReference type="SAM" id="MobiDB-lite"/>
    </source>
</evidence>
<organism evidence="2 5">
    <name type="scientific">Parascaris univalens</name>
    <name type="common">Nematode worm</name>
    <dbReference type="NCBI Taxonomy" id="6257"/>
    <lineage>
        <taxon>Eukaryota</taxon>
        <taxon>Metazoa</taxon>
        <taxon>Ecdysozoa</taxon>
        <taxon>Nematoda</taxon>
        <taxon>Chromadorea</taxon>
        <taxon>Rhabditida</taxon>
        <taxon>Spirurina</taxon>
        <taxon>Ascaridomorpha</taxon>
        <taxon>Ascaridoidea</taxon>
        <taxon>Ascarididae</taxon>
        <taxon>Parascaris</taxon>
    </lineage>
</organism>
<dbReference type="InterPro" id="IPR013078">
    <property type="entry name" value="His_Pase_superF_clade-1"/>
</dbReference>
<proteinExistence type="predicted"/>
<dbReference type="SUPFAM" id="SSF53254">
    <property type="entry name" value="Phosphoglycerate mutase-like"/>
    <property type="match status" value="1"/>
</dbReference>
<keyword evidence="2" id="KW-1185">Reference proteome</keyword>
<dbReference type="PANTHER" id="PTHR16469:SF23">
    <property type="entry name" value="HISTIDINE KINASE"/>
    <property type="match status" value="1"/>
</dbReference>